<evidence type="ECO:0000313" key="2">
    <source>
        <dbReference type="Proteomes" id="UP000063964"/>
    </source>
</evidence>
<reference evidence="2" key="1">
    <citation type="submission" date="2016-02" db="EMBL/GenBank/DDBJ databases">
        <authorList>
            <person name="Holder M.E."/>
            <person name="Ajami N.J."/>
            <person name="Petrosino J.F."/>
        </authorList>
    </citation>
    <scope>NUCLEOTIDE SEQUENCE [LARGE SCALE GENOMIC DNA]</scope>
    <source>
        <strain evidence="2">DSM 12838</strain>
    </source>
</reference>
<evidence type="ECO:0000313" key="1">
    <source>
        <dbReference type="EMBL" id="AMD92598.1"/>
    </source>
</evidence>
<gene>
    <name evidence="1" type="ORF">AXF15_05365</name>
</gene>
<accession>A0A109W5S0</accession>
<sequence length="201" mass="21850">MVPAAGEFGREFLLSHYPNAEGWGTTLHILNPWATTVEVGIETADGRRLRTVFVPPRRLVEIETASLPVTGQTLHVRSDVSMAAHACYQASGGDWAMLPLSRPDQARTEILVPHLPDAPWWAGVILDNANAGACEVVLEYFGASGEMLRSERRVLDAYEPWVFTAARSPEKVYLKVRSSAPLGCGVLYGSDNLSAVAGYTP</sequence>
<dbReference type="AlphaFoldDB" id="A0A109W5S0"/>
<evidence type="ECO:0008006" key="3">
    <source>
        <dbReference type="Google" id="ProtNLM"/>
    </source>
</evidence>
<organism evidence="1 2">
    <name type="scientific">Desulfomicrobium orale DSM 12838</name>
    <dbReference type="NCBI Taxonomy" id="888061"/>
    <lineage>
        <taxon>Bacteria</taxon>
        <taxon>Pseudomonadati</taxon>
        <taxon>Thermodesulfobacteriota</taxon>
        <taxon>Desulfovibrionia</taxon>
        <taxon>Desulfovibrionales</taxon>
        <taxon>Desulfomicrobiaceae</taxon>
        <taxon>Desulfomicrobium</taxon>
    </lineage>
</organism>
<name>A0A109W5S0_9BACT</name>
<dbReference type="EMBL" id="CP014230">
    <property type="protein sequence ID" value="AMD92598.1"/>
    <property type="molecule type" value="Genomic_DNA"/>
</dbReference>
<proteinExistence type="predicted"/>
<protein>
    <recommendedName>
        <fullName evidence="3">IgGFc-binding protein N-terminal domain-containing protein</fullName>
    </recommendedName>
</protein>
<keyword evidence="2" id="KW-1185">Reference proteome</keyword>
<dbReference type="STRING" id="888061.AXF15_05365"/>
<dbReference type="Proteomes" id="UP000063964">
    <property type="component" value="Chromosome"/>
</dbReference>
<dbReference type="KEGG" id="doa:AXF15_05365"/>